<accession>A0A6S7I3K0</accession>
<dbReference type="OrthoDB" id="6082565at2759"/>
<dbReference type="EMBL" id="CACRXK020007194">
    <property type="protein sequence ID" value="CAB4011577.1"/>
    <property type="molecule type" value="Genomic_DNA"/>
</dbReference>
<comment type="caution">
    <text evidence="2">The sequence shown here is derived from an EMBL/GenBank/DDBJ whole genome shotgun (WGS) entry which is preliminary data.</text>
</comment>
<evidence type="ECO:0000313" key="2">
    <source>
        <dbReference type="EMBL" id="CAB4011577.1"/>
    </source>
</evidence>
<feature type="region of interest" description="Disordered" evidence="1">
    <location>
        <begin position="1"/>
        <end position="31"/>
    </location>
</feature>
<feature type="compositionally biased region" description="Low complexity" evidence="1">
    <location>
        <begin position="1"/>
        <end position="16"/>
    </location>
</feature>
<name>A0A6S7I3K0_PARCT</name>
<dbReference type="AlphaFoldDB" id="A0A6S7I3K0"/>
<evidence type="ECO:0000313" key="3">
    <source>
        <dbReference type="Proteomes" id="UP001152795"/>
    </source>
</evidence>
<proteinExistence type="predicted"/>
<sequence length="172" mass="18454">MSTESGMGSSRRNNSGAELASTTQPAVNRDSLDHIEEQNNTAATMGSTQGSSTAQQSDVLACQISGNLTKHKVYLQQQEVLLSAPGDPVLENYTKATLTDGRHTVAGIDTTFKAHSTRCAAVSKANVNGLHIDDILKTAGWSSEWTFAKFYNKSIKMPNKSFATVVLESNSE</sequence>
<organism evidence="2 3">
    <name type="scientific">Paramuricea clavata</name>
    <name type="common">Red gorgonian</name>
    <name type="synonym">Violescent sea-whip</name>
    <dbReference type="NCBI Taxonomy" id="317549"/>
    <lineage>
        <taxon>Eukaryota</taxon>
        <taxon>Metazoa</taxon>
        <taxon>Cnidaria</taxon>
        <taxon>Anthozoa</taxon>
        <taxon>Octocorallia</taxon>
        <taxon>Malacalcyonacea</taxon>
        <taxon>Plexauridae</taxon>
        <taxon>Paramuricea</taxon>
    </lineage>
</organism>
<evidence type="ECO:0000256" key="1">
    <source>
        <dbReference type="SAM" id="MobiDB-lite"/>
    </source>
</evidence>
<dbReference type="Proteomes" id="UP001152795">
    <property type="component" value="Unassembled WGS sequence"/>
</dbReference>
<keyword evidence="3" id="KW-1185">Reference proteome</keyword>
<reference evidence="2" key="1">
    <citation type="submission" date="2020-04" db="EMBL/GenBank/DDBJ databases">
        <authorList>
            <person name="Alioto T."/>
            <person name="Alioto T."/>
            <person name="Gomez Garrido J."/>
        </authorList>
    </citation>
    <scope>NUCLEOTIDE SEQUENCE</scope>
    <source>
        <strain evidence="2">A484AB</strain>
    </source>
</reference>
<gene>
    <name evidence="2" type="ORF">PACLA_8A040118</name>
</gene>
<protein>
    <submittedName>
        <fullName evidence="2">Tyrosine recombinase, partial</fullName>
    </submittedName>
</protein>